<dbReference type="EMBL" id="MZGX01000041">
    <property type="protein sequence ID" value="OPX41914.1"/>
    <property type="molecule type" value="Genomic_DNA"/>
</dbReference>
<dbReference type="Proteomes" id="UP000191554">
    <property type="component" value="Unassembled WGS sequence"/>
</dbReference>
<gene>
    <name evidence="3" type="ORF">CLHUN_42030</name>
</gene>
<dbReference type="OrthoDB" id="9761789at2"/>
<reference evidence="3 4" key="1">
    <citation type="submission" date="2017-03" db="EMBL/GenBank/DDBJ databases">
        <title>Genome sequence of Clostridium hungatei DSM 14427.</title>
        <authorList>
            <person name="Poehlein A."/>
            <person name="Daniel R."/>
        </authorList>
    </citation>
    <scope>NUCLEOTIDE SEQUENCE [LARGE SCALE GENOMIC DNA]</scope>
    <source>
        <strain evidence="3 4">DSM 14427</strain>
    </source>
</reference>
<organism evidence="3 4">
    <name type="scientific">Ruminiclostridium hungatei</name>
    <name type="common">Clostridium hungatei</name>
    <dbReference type="NCBI Taxonomy" id="48256"/>
    <lineage>
        <taxon>Bacteria</taxon>
        <taxon>Bacillati</taxon>
        <taxon>Bacillota</taxon>
        <taxon>Clostridia</taxon>
        <taxon>Eubacteriales</taxon>
        <taxon>Oscillospiraceae</taxon>
        <taxon>Ruminiclostridium</taxon>
    </lineage>
</organism>
<protein>
    <recommendedName>
        <fullName evidence="2">Peptidase C39-like domain-containing protein</fullName>
    </recommendedName>
</protein>
<feature type="chain" id="PRO_5012053514" description="Peptidase C39-like domain-containing protein" evidence="1">
    <location>
        <begin position="28"/>
        <end position="188"/>
    </location>
</feature>
<dbReference type="AlphaFoldDB" id="A0A1V4SDL4"/>
<evidence type="ECO:0000313" key="4">
    <source>
        <dbReference type="Proteomes" id="UP000191554"/>
    </source>
</evidence>
<feature type="domain" description="Peptidase C39-like" evidence="2">
    <location>
        <begin position="31"/>
        <end position="150"/>
    </location>
</feature>
<evidence type="ECO:0000256" key="1">
    <source>
        <dbReference type="SAM" id="SignalP"/>
    </source>
</evidence>
<dbReference type="InterPro" id="IPR039564">
    <property type="entry name" value="Peptidase_C39-like"/>
</dbReference>
<dbReference type="Pfam" id="PF13529">
    <property type="entry name" value="Peptidase_C39_2"/>
    <property type="match status" value="1"/>
</dbReference>
<dbReference type="RefSeq" id="WP_080066650.1">
    <property type="nucleotide sequence ID" value="NZ_MZGX01000041.1"/>
</dbReference>
<feature type="signal peptide" evidence="1">
    <location>
        <begin position="1"/>
        <end position="27"/>
    </location>
</feature>
<accession>A0A1V4SDL4</accession>
<evidence type="ECO:0000313" key="3">
    <source>
        <dbReference type="EMBL" id="OPX41914.1"/>
    </source>
</evidence>
<name>A0A1V4SDL4_RUMHU</name>
<keyword evidence="4" id="KW-1185">Reference proteome</keyword>
<dbReference type="Gene3D" id="3.90.70.10">
    <property type="entry name" value="Cysteine proteinases"/>
    <property type="match status" value="1"/>
</dbReference>
<keyword evidence="1" id="KW-0732">Signal</keyword>
<comment type="caution">
    <text evidence="3">The sequence shown here is derived from an EMBL/GenBank/DDBJ whole genome shotgun (WGS) entry which is preliminary data.</text>
</comment>
<sequence length="188" mass="21037">MRNKSRKVSRLIAVILILVLFTQSIFAASTNVSPITQEKSNWCWAACIRSILQGSESQSSIVSYIMGPSLPNFTADSAQVRRAINHFASNVYTERFTTTLNYKSIKSNIDQGYPIIALIIGRNNSVGHYIVIFGYQDSGSNPNINYMDPYNATKYSIPFNSLLTGFQKTYNGTTQNFSWYETVSVLGN</sequence>
<proteinExistence type="predicted"/>
<evidence type="ECO:0000259" key="2">
    <source>
        <dbReference type="Pfam" id="PF13529"/>
    </source>
</evidence>